<name>A0ABY2BQE5_9ACTN</name>
<dbReference type="InterPro" id="IPR036388">
    <property type="entry name" value="WH-like_DNA-bd_sf"/>
</dbReference>
<organism evidence="2 3">
    <name type="scientific">Kribbella orskensis</name>
    <dbReference type="NCBI Taxonomy" id="2512216"/>
    <lineage>
        <taxon>Bacteria</taxon>
        <taxon>Bacillati</taxon>
        <taxon>Actinomycetota</taxon>
        <taxon>Actinomycetes</taxon>
        <taxon>Propionibacteriales</taxon>
        <taxon>Kribbellaceae</taxon>
        <taxon>Kribbella</taxon>
    </lineage>
</organism>
<comment type="caution">
    <text evidence="2">The sequence shown here is derived from an EMBL/GenBank/DDBJ whole genome shotgun (WGS) entry which is preliminary data.</text>
</comment>
<proteinExistence type="predicted"/>
<dbReference type="EMBL" id="SLWM01000003">
    <property type="protein sequence ID" value="TCO27705.1"/>
    <property type="molecule type" value="Genomic_DNA"/>
</dbReference>
<feature type="domain" description="HTH marR-type" evidence="1">
    <location>
        <begin position="3"/>
        <end position="135"/>
    </location>
</feature>
<keyword evidence="2" id="KW-0238">DNA-binding</keyword>
<evidence type="ECO:0000259" key="1">
    <source>
        <dbReference type="PROSITE" id="PS50995"/>
    </source>
</evidence>
<dbReference type="PANTHER" id="PTHR33164:SF43">
    <property type="entry name" value="HTH-TYPE TRANSCRIPTIONAL REPRESSOR YETL"/>
    <property type="match status" value="1"/>
</dbReference>
<dbReference type="InterPro" id="IPR000835">
    <property type="entry name" value="HTH_MarR-typ"/>
</dbReference>
<dbReference type="SMART" id="SM00347">
    <property type="entry name" value="HTH_MARR"/>
    <property type="match status" value="1"/>
</dbReference>
<sequence length="136" mass="14901">MEREDLGSLFGRITRRLIAAEGPLLDGHGLSMWGYSVLSQLARQPGVNQLTLATAIGYDKSRLIALLDVLERDGLIVREPDPADRRNRQVRLTAAGQGRHTAVQADIRAMEDDLLGELTAAERRSLISMLGRLANG</sequence>
<keyword evidence="3" id="KW-1185">Reference proteome</keyword>
<evidence type="ECO:0000313" key="2">
    <source>
        <dbReference type="EMBL" id="TCO27705.1"/>
    </source>
</evidence>
<protein>
    <submittedName>
        <fullName evidence="2">DNA-binding MarR family transcriptional regulator</fullName>
    </submittedName>
</protein>
<evidence type="ECO:0000313" key="3">
    <source>
        <dbReference type="Proteomes" id="UP000295818"/>
    </source>
</evidence>
<dbReference type="PANTHER" id="PTHR33164">
    <property type="entry name" value="TRANSCRIPTIONAL REGULATOR, MARR FAMILY"/>
    <property type="match status" value="1"/>
</dbReference>
<gene>
    <name evidence="2" type="ORF">EV644_103407</name>
</gene>
<dbReference type="PRINTS" id="PR00598">
    <property type="entry name" value="HTHMARR"/>
</dbReference>
<dbReference type="SUPFAM" id="SSF46785">
    <property type="entry name" value="Winged helix' DNA-binding domain"/>
    <property type="match status" value="1"/>
</dbReference>
<dbReference type="Pfam" id="PF12802">
    <property type="entry name" value="MarR_2"/>
    <property type="match status" value="1"/>
</dbReference>
<dbReference type="PROSITE" id="PS50995">
    <property type="entry name" value="HTH_MARR_2"/>
    <property type="match status" value="1"/>
</dbReference>
<reference evidence="2 3" key="1">
    <citation type="journal article" date="2015" name="Stand. Genomic Sci.">
        <title>Genomic Encyclopedia of Bacterial and Archaeal Type Strains, Phase III: the genomes of soil and plant-associated and newly described type strains.</title>
        <authorList>
            <person name="Whitman W.B."/>
            <person name="Woyke T."/>
            <person name="Klenk H.P."/>
            <person name="Zhou Y."/>
            <person name="Lilburn T.G."/>
            <person name="Beck B.J."/>
            <person name="De Vos P."/>
            <person name="Vandamme P."/>
            <person name="Eisen J.A."/>
            <person name="Garrity G."/>
            <person name="Hugenholtz P."/>
            <person name="Kyrpides N.C."/>
        </authorList>
    </citation>
    <scope>NUCLEOTIDE SEQUENCE [LARGE SCALE GENOMIC DNA]</scope>
    <source>
        <strain evidence="2 3">VKM Ac-2538</strain>
    </source>
</reference>
<dbReference type="InterPro" id="IPR039422">
    <property type="entry name" value="MarR/SlyA-like"/>
</dbReference>
<dbReference type="GO" id="GO:0003677">
    <property type="term" value="F:DNA binding"/>
    <property type="evidence" value="ECO:0007669"/>
    <property type="project" value="UniProtKB-KW"/>
</dbReference>
<dbReference type="Proteomes" id="UP000295818">
    <property type="component" value="Unassembled WGS sequence"/>
</dbReference>
<dbReference type="InterPro" id="IPR036390">
    <property type="entry name" value="WH_DNA-bd_sf"/>
</dbReference>
<dbReference type="RefSeq" id="WP_132189893.1">
    <property type="nucleotide sequence ID" value="NZ_SLWM01000003.1"/>
</dbReference>
<dbReference type="Gene3D" id="1.10.10.10">
    <property type="entry name" value="Winged helix-like DNA-binding domain superfamily/Winged helix DNA-binding domain"/>
    <property type="match status" value="1"/>
</dbReference>
<accession>A0ABY2BQE5</accession>